<evidence type="ECO:0000256" key="1">
    <source>
        <dbReference type="SAM" id="Phobius"/>
    </source>
</evidence>
<keyword evidence="1" id="KW-0472">Membrane</keyword>
<name>A0A379S4L5_SALER</name>
<proteinExistence type="predicted"/>
<gene>
    <name evidence="2" type="ORF">DSQ81_21095</name>
    <name evidence="3" type="ORF">NCTC7295_02882</name>
</gene>
<accession>A0A379S4L5</accession>
<keyword evidence="1" id="KW-1133">Transmembrane helix</keyword>
<dbReference type="EMBL" id="AAIVIG010000043">
    <property type="protein sequence ID" value="ECI4938124.1"/>
    <property type="molecule type" value="Genomic_DNA"/>
</dbReference>
<reference evidence="2" key="2">
    <citation type="submission" date="2018-07" db="EMBL/GenBank/DDBJ databases">
        <authorList>
            <person name="Ashton P.M."/>
            <person name="Dallman T."/>
            <person name="Nair S."/>
            <person name="De Pinna E."/>
            <person name="Peters T."/>
            <person name="Grant K."/>
        </authorList>
    </citation>
    <scope>NUCLEOTIDE SEQUENCE [LARGE SCALE GENOMIC DNA]</scope>
    <source>
        <strain evidence="2">475813</strain>
    </source>
</reference>
<protein>
    <submittedName>
        <fullName evidence="3">Uncharacterized protein</fullName>
    </submittedName>
</protein>
<dbReference type="AlphaFoldDB" id="A0A379S4L5"/>
<keyword evidence="1" id="KW-0812">Transmembrane</keyword>
<dbReference type="Proteomes" id="UP000839688">
    <property type="component" value="Unassembled WGS sequence"/>
</dbReference>
<evidence type="ECO:0000313" key="3">
    <source>
        <dbReference type="EMBL" id="SUG15222.1"/>
    </source>
</evidence>
<evidence type="ECO:0000313" key="2">
    <source>
        <dbReference type="EMBL" id="ECI4938124.1"/>
    </source>
</evidence>
<dbReference type="Proteomes" id="UP000254124">
    <property type="component" value="Unassembled WGS sequence"/>
</dbReference>
<sequence>MRVKAKHFIVTLVLLFCVFFAYFLTQKEMISCFWKGIAGDVDAETREKIDEFDKSIIPLGRDYFSRLMDGLNKDNHQR</sequence>
<reference evidence="3 4" key="1">
    <citation type="submission" date="2018-06" db="EMBL/GenBank/DDBJ databases">
        <authorList>
            <consortium name="Pathogen Informatics"/>
            <person name="Doyle S."/>
        </authorList>
    </citation>
    <scope>NUCLEOTIDE SEQUENCE [LARGE SCALE GENOMIC DNA]</scope>
    <source>
        <strain evidence="3 4">NCTC7295</strain>
    </source>
</reference>
<feature type="transmembrane region" description="Helical" evidence="1">
    <location>
        <begin position="7"/>
        <end position="25"/>
    </location>
</feature>
<organism evidence="3 4">
    <name type="scientific">Salmonella enterica subsp. arizonae</name>
    <dbReference type="NCBI Taxonomy" id="59203"/>
    <lineage>
        <taxon>Bacteria</taxon>
        <taxon>Pseudomonadati</taxon>
        <taxon>Pseudomonadota</taxon>
        <taxon>Gammaproteobacteria</taxon>
        <taxon>Enterobacterales</taxon>
        <taxon>Enterobacteriaceae</taxon>
        <taxon>Salmonella</taxon>
    </lineage>
</organism>
<dbReference type="EMBL" id="UGWZ01000001">
    <property type="protein sequence ID" value="SUG15222.1"/>
    <property type="molecule type" value="Genomic_DNA"/>
</dbReference>
<evidence type="ECO:0000313" key="4">
    <source>
        <dbReference type="Proteomes" id="UP000254124"/>
    </source>
</evidence>